<reference evidence="1 2" key="1">
    <citation type="submission" date="2019-07" db="EMBL/GenBank/DDBJ databases">
        <title>De Novo Assembly of kiwifruit Actinidia rufa.</title>
        <authorList>
            <person name="Sugita-Konishi S."/>
            <person name="Sato K."/>
            <person name="Mori E."/>
            <person name="Abe Y."/>
            <person name="Kisaki G."/>
            <person name="Hamano K."/>
            <person name="Suezawa K."/>
            <person name="Otani M."/>
            <person name="Fukuda T."/>
            <person name="Manabe T."/>
            <person name="Gomi K."/>
            <person name="Tabuchi M."/>
            <person name="Akimitsu K."/>
            <person name="Kataoka I."/>
        </authorList>
    </citation>
    <scope>NUCLEOTIDE SEQUENCE [LARGE SCALE GENOMIC DNA]</scope>
    <source>
        <strain evidence="2">cv. Fuchu</strain>
    </source>
</reference>
<evidence type="ECO:0000313" key="2">
    <source>
        <dbReference type="Proteomes" id="UP000585474"/>
    </source>
</evidence>
<dbReference type="Proteomes" id="UP000585474">
    <property type="component" value="Unassembled WGS sequence"/>
</dbReference>
<organism evidence="1 2">
    <name type="scientific">Actinidia rufa</name>
    <dbReference type="NCBI Taxonomy" id="165716"/>
    <lineage>
        <taxon>Eukaryota</taxon>
        <taxon>Viridiplantae</taxon>
        <taxon>Streptophyta</taxon>
        <taxon>Embryophyta</taxon>
        <taxon>Tracheophyta</taxon>
        <taxon>Spermatophyta</taxon>
        <taxon>Magnoliopsida</taxon>
        <taxon>eudicotyledons</taxon>
        <taxon>Gunneridae</taxon>
        <taxon>Pentapetalae</taxon>
        <taxon>asterids</taxon>
        <taxon>Ericales</taxon>
        <taxon>Actinidiaceae</taxon>
        <taxon>Actinidia</taxon>
    </lineage>
</organism>
<keyword evidence="2" id="KW-1185">Reference proteome</keyword>
<proteinExistence type="predicted"/>
<accession>A0A7J0H757</accession>
<evidence type="ECO:0000313" key="1">
    <source>
        <dbReference type="EMBL" id="GFZ18947.1"/>
    </source>
</evidence>
<gene>
    <name evidence="1" type="ORF">Acr_27g0006860</name>
</gene>
<name>A0A7J0H757_9ERIC</name>
<sequence length="358" mass="39543">MFKSSFLAAAEQAQDASYMVATQAQGRANTTEAALAQLQTVACGSVYERVFTRGSCLKELGVPEDSPTWAKAAPAPEFPPSPVPYSPMIMPGFNEEEYQKRPDEDEDALDRTPNPVMTSSNEVPVLWNLPHLCPLLDSCKEHKGIILEVELRALVRLDSLSLDFGRVYLGKTCGSGLEVPSQLSCPFLDSCQEHKGIILEDELRALVRLGSISLDFGRVYLGKTCELGLRAPSQLGCPLFDSCQEHKGIIFVVELRAPVHLTCQCPHQISPECDRVPFLGARGGDVRHSCLFIDEGSIAVNAHNIASRKCHVSFTCEWLDADWWLLPPFEHLPVAYPCAQELSAHEGPPCEFRDYLNE</sequence>
<dbReference type="EMBL" id="BJWL01000027">
    <property type="protein sequence ID" value="GFZ18947.1"/>
    <property type="molecule type" value="Genomic_DNA"/>
</dbReference>
<comment type="caution">
    <text evidence="1">The sequence shown here is derived from an EMBL/GenBank/DDBJ whole genome shotgun (WGS) entry which is preliminary data.</text>
</comment>
<dbReference type="AlphaFoldDB" id="A0A7J0H757"/>
<protein>
    <submittedName>
        <fullName evidence="1">Uncharacterized protein</fullName>
    </submittedName>
</protein>